<dbReference type="Pfam" id="PF00172">
    <property type="entry name" value="Zn_clus"/>
    <property type="match status" value="1"/>
</dbReference>
<proteinExistence type="predicted"/>
<organism evidence="8 9">
    <name type="scientific">Plectosphaerella cucumerina</name>
    <dbReference type="NCBI Taxonomy" id="40658"/>
    <lineage>
        <taxon>Eukaryota</taxon>
        <taxon>Fungi</taxon>
        <taxon>Dikarya</taxon>
        <taxon>Ascomycota</taxon>
        <taxon>Pezizomycotina</taxon>
        <taxon>Sordariomycetes</taxon>
        <taxon>Hypocreomycetidae</taxon>
        <taxon>Glomerellales</taxon>
        <taxon>Plectosphaerellaceae</taxon>
        <taxon>Plectosphaerella</taxon>
    </lineage>
</organism>
<feature type="region of interest" description="Disordered" evidence="6">
    <location>
        <begin position="226"/>
        <end position="258"/>
    </location>
</feature>
<evidence type="ECO:0000256" key="3">
    <source>
        <dbReference type="ARBA" id="ARBA00023015"/>
    </source>
</evidence>
<keyword evidence="5" id="KW-0539">Nucleus</keyword>
<dbReference type="Proteomes" id="UP000813385">
    <property type="component" value="Unassembled WGS sequence"/>
</dbReference>
<keyword evidence="2" id="KW-0479">Metal-binding</keyword>
<reference evidence="8" key="1">
    <citation type="journal article" date="2021" name="Nat. Commun.">
        <title>Genetic determinants of endophytism in the Arabidopsis root mycobiome.</title>
        <authorList>
            <person name="Mesny F."/>
            <person name="Miyauchi S."/>
            <person name="Thiergart T."/>
            <person name="Pickel B."/>
            <person name="Atanasova L."/>
            <person name="Karlsson M."/>
            <person name="Huettel B."/>
            <person name="Barry K.W."/>
            <person name="Haridas S."/>
            <person name="Chen C."/>
            <person name="Bauer D."/>
            <person name="Andreopoulos W."/>
            <person name="Pangilinan J."/>
            <person name="LaButti K."/>
            <person name="Riley R."/>
            <person name="Lipzen A."/>
            <person name="Clum A."/>
            <person name="Drula E."/>
            <person name="Henrissat B."/>
            <person name="Kohler A."/>
            <person name="Grigoriev I.V."/>
            <person name="Martin F.M."/>
            <person name="Hacquard S."/>
        </authorList>
    </citation>
    <scope>NUCLEOTIDE SEQUENCE</scope>
    <source>
        <strain evidence="8">MPI-CAGE-AT-0016</strain>
    </source>
</reference>
<keyword evidence="4" id="KW-0804">Transcription</keyword>
<evidence type="ECO:0000256" key="4">
    <source>
        <dbReference type="ARBA" id="ARBA00023163"/>
    </source>
</evidence>
<keyword evidence="9" id="KW-1185">Reference proteome</keyword>
<dbReference type="InterPro" id="IPR050815">
    <property type="entry name" value="TF_fung"/>
</dbReference>
<feature type="region of interest" description="Disordered" evidence="6">
    <location>
        <begin position="24"/>
        <end position="43"/>
    </location>
</feature>
<dbReference type="OrthoDB" id="3862662at2759"/>
<evidence type="ECO:0000256" key="1">
    <source>
        <dbReference type="ARBA" id="ARBA00004123"/>
    </source>
</evidence>
<dbReference type="CDD" id="cd00067">
    <property type="entry name" value="GAL4"/>
    <property type="match status" value="1"/>
</dbReference>
<dbReference type="EMBL" id="JAGPXD010000002">
    <property type="protein sequence ID" value="KAH7368282.1"/>
    <property type="molecule type" value="Genomic_DNA"/>
</dbReference>
<dbReference type="PANTHER" id="PTHR47338:SF5">
    <property type="entry name" value="ZN(II)2CYS6 TRANSCRIPTION FACTOR (EUROFUNG)"/>
    <property type="match status" value="1"/>
</dbReference>
<dbReference type="InterPro" id="IPR036864">
    <property type="entry name" value="Zn2-C6_fun-type_DNA-bd_sf"/>
</dbReference>
<evidence type="ECO:0000313" key="9">
    <source>
        <dbReference type="Proteomes" id="UP000813385"/>
    </source>
</evidence>
<evidence type="ECO:0000259" key="7">
    <source>
        <dbReference type="PROSITE" id="PS50048"/>
    </source>
</evidence>
<name>A0A8K0TPD8_9PEZI</name>
<evidence type="ECO:0000313" key="8">
    <source>
        <dbReference type="EMBL" id="KAH7368282.1"/>
    </source>
</evidence>
<accession>A0A8K0TPD8</accession>
<dbReference type="PANTHER" id="PTHR47338">
    <property type="entry name" value="ZN(II)2CYS6 TRANSCRIPTION FACTOR (EUROFUNG)-RELATED"/>
    <property type="match status" value="1"/>
</dbReference>
<comment type="subcellular location">
    <subcellularLocation>
        <location evidence="1">Nucleus</location>
    </subcellularLocation>
</comment>
<dbReference type="Gene3D" id="4.10.240.10">
    <property type="entry name" value="Zn(2)-C6 fungal-type DNA-binding domain"/>
    <property type="match status" value="1"/>
</dbReference>
<dbReference type="GO" id="GO:0008270">
    <property type="term" value="F:zinc ion binding"/>
    <property type="evidence" value="ECO:0007669"/>
    <property type="project" value="InterPro"/>
</dbReference>
<gene>
    <name evidence="8" type="ORF">B0T11DRAFT_276749</name>
</gene>
<feature type="domain" description="Zn(2)-C6 fungal-type" evidence="7">
    <location>
        <begin position="48"/>
        <end position="69"/>
    </location>
</feature>
<keyword evidence="3" id="KW-0805">Transcription regulation</keyword>
<evidence type="ECO:0000256" key="2">
    <source>
        <dbReference type="ARBA" id="ARBA00022723"/>
    </source>
</evidence>
<dbReference type="AlphaFoldDB" id="A0A8K0TPD8"/>
<dbReference type="GO" id="GO:0000981">
    <property type="term" value="F:DNA-binding transcription factor activity, RNA polymerase II-specific"/>
    <property type="evidence" value="ECO:0007669"/>
    <property type="project" value="InterPro"/>
</dbReference>
<feature type="compositionally biased region" description="Polar residues" evidence="6">
    <location>
        <begin position="24"/>
        <end position="35"/>
    </location>
</feature>
<dbReference type="SUPFAM" id="SSF57701">
    <property type="entry name" value="Zn2/Cys6 DNA-binding domain"/>
    <property type="match status" value="1"/>
</dbReference>
<sequence>MSWPTRVNDRLKLSFILTSTNSTMDGSIEGSSKSPEPSLDRKLQSPIACEPCRNKKRKCDRTLPHCLQCDPSKCQYPEQNKRGIPTGYLNRLEARLAATEAMLFTALQQLPPGHMQLLDTNLQKAQQDQEVWQAKRNKGDMVREWDALPLRSASDLDAWFRSKMQGPPNETTIPSRSIGIFSSSTMSASPDLAEPLRWTEDPEQTSIADNDFGASPAGQFQVLPLIMESGEETRTETPDSGEQSKTSALLRRQDNLYF</sequence>
<evidence type="ECO:0000256" key="6">
    <source>
        <dbReference type="SAM" id="MobiDB-lite"/>
    </source>
</evidence>
<dbReference type="InterPro" id="IPR001138">
    <property type="entry name" value="Zn2Cys6_DnaBD"/>
</dbReference>
<comment type="caution">
    <text evidence="8">The sequence shown here is derived from an EMBL/GenBank/DDBJ whole genome shotgun (WGS) entry which is preliminary data.</text>
</comment>
<protein>
    <recommendedName>
        <fullName evidence="7">Zn(2)-C6 fungal-type domain-containing protein</fullName>
    </recommendedName>
</protein>
<dbReference type="PROSITE" id="PS50048">
    <property type="entry name" value="ZN2_CY6_FUNGAL_2"/>
    <property type="match status" value="1"/>
</dbReference>
<feature type="compositionally biased region" description="Polar residues" evidence="6">
    <location>
        <begin position="238"/>
        <end position="247"/>
    </location>
</feature>
<evidence type="ECO:0000256" key="5">
    <source>
        <dbReference type="ARBA" id="ARBA00023242"/>
    </source>
</evidence>
<dbReference type="GO" id="GO:0005634">
    <property type="term" value="C:nucleus"/>
    <property type="evidence" value="ECO:0007669"/>
    <property type="project" value="UniProtKB-SubCell"/>
</dbReference>